<dbReference type="CDD" id="cd06225">
    <property type="entry name" value="HAMP"/>
    <property type="match status" value="1"/>
</dbReference>
<evidence type="ECO:0000256" key="10">
    <source>
        <dbReference type="ARBA" id="ARBA00022801"/>
    </source>
</evidence>
<gene>
    <name evidence="22" type="primary">torS</name>
    <name evidence="22" type="ORF">AB4566_13705</name>
</gene>
<feature type="domain" description="HAMP" evidence="20">
    <location>
        <begin position="360"/>
        <end position="412"/>
    </location>
</feature>
<dbReference type="SUPFAM" id="SSF47384">
    <property type="entry name" value="Homodimeric domain of signal transducing histidine kinase"/>
    <property type="match status" value="1"/>
</dbReference>
<feature type="modified residue" description="4-aspartylphosphate" evidence="16">
    <location>
        <position position="761"/>
    </location>
</feature>
<dbReference type="InterPro" id="IPR036097">
    <property type="entry name" value="HisK_dim/P_sf"/>
</dbReference>
<feature type="domain" description="Response regulatory" evidence="19">
    <location>
        <begin position="712"/>
        <end position="860"/>
    </location>
</feature>
<dbReference type="GO" id="GO:0004673">
    <property type="term" value="F:protein histidine kinase activity"/>
    <property type="evidence" value="ECO:0007669"/>
    <property type="project" value="UniProtKB-EC"/>
</dbReference>
<dbReference type="SUPFAM" id="SSF52172">
    <property type="entry name" value="CheY-like"/>
    <property type="match status" value="1"/>
</dbReference>
<reference evidence="22 23" key="1">
    <citation type="journal article" date="2024" name="ISME J.">
        <title>Tailless and filamentous prophages are predominant in marine Vibrio.</title>
        <authorList>
            <person name="Steensen K."/>
            <person name="Seneca J."/>
            <person name="Bartlau N."/>
            <person name="Yu X.A."/>
            <person name="Hussain F.A."/>
            <person name="Polz M.F."/>
        </authorList>
    </citation>
    <scope>NUCLEOTIDE SEQUENCE [LARGE SCALE GENOMIC DNA]</scope>
    <source>
        <strain evidence="22 23">10N.222.51.A1</strain>
    </source>
</reference>
<dbReference type="CDD" id="cd00082">
    <property type="entry name" value="HisKA"/>
    <property type="match status" value="1"/>
</dbReference>
<dbReference type="Proteomes" id="UP001570417">
    <property type="component" value="Unassembled WGS sequence"/>
</dbReference>
<dbReference type="InterPro" id="IPR014302">
    <property type="entry name" value="Sig_transdc_His_kinase_TorS"/>
</dbReference>
<protein>
    <recommendedName>
        <fullName evidence="3">histidine kinase</fullName>
        <ecNumber evidence="3">2.7.13.3</ecNumber>
    </recommendedName>
</protein>
<dbReference type="PROSITE" id="PS50109">
    <property type="entry name" value="HIS_KIN"/>
    <property type="match status" value="1"/>
</dbReference>
<dbReference type="Pfam" id="PF00512">
    <property type="entry name" value="HisKA"/>
    <property type="match status" value="1"/>
</dbReference>
<keyword evidence="10" id="KW-0378">Hydrolase</keyword>
<dbReference type="InterPro" id="IPR004358">
    <property type="entry name" value="Sig_transdc_His_kin-like_C"/>
</dbReference>
<dbReference type="SMART" id="SM00387">
    <property type="entry name" value="HATPase_c"/>
    <property type="match status" value="1"/>
</dbReference>
<dbReference type="Pfam" id="PF02518">
    <property type="entry name" value="HATPase_c"/>
    <property type="match status" value="1"/>
</dbReference>
<keyword evidence="11" id="KW-0547">Nucleotide-binding</keyword>
<keyword evidence="5" id="KW-0997">Cell inner membrane</keyword>
<dbReference type="InterPro" id="IPR001789">
    <property type="entry name" value="Sig_transdc_resp-reg_receiver"/>
</dbReference>
<dbReference type="Gene3D" id="6.10.340.10">
    <property type="match status" value="1"/>
</dbReference>
<feature type="domain" description="Histidine kinase" evidence="18">
    <location>
        <begin position="476"/>
        <end position="694"/>
    </location>
</feature>
<keyword evidence="13" id="KW-0902">Two-component regulatory system</keyword>
<dbReference type="PROSITE" id="PS50885">
    <property type="entry name" value="HAMP"/>
    <property type="match status" value="1"/>
</dbReference>
<dbReference type="PIRSF" id="PIRSF036437">
    <property type="entry name" value="HK_TorS"/>
    <property type="match status" value="1"/>
</dbReference>
<evidence type="ECO:0000256" key="1">
    <source>
        <dbReference type="ARBA" id="ARBA00000085"/>
    </source>
</evidence>
<evidence type="ECO:0000256" key="8">
    <source>
        <dbReference type="ARBA" id="ARBA00022692"/>
    </source>
</evidence>
<evidence type="ECO:0000256" key="11">
    <source>
        <dbReference type="ARBA" id="ARBA00022840"/>
    </source>
</evidence>
<evidence type="ECO:0000256" key="2">
    <source>
        <dbReference type="ARBA" id="ARBA00004429"/>
    </source>
</evidence>
<dbReference type="PANTHER" id="PTHR43047">
    <property type="entry name" value="TWO-COMPONENT HISTIDINE PROTEIN KINASE"/>
    <property type="match status" value="1"/>
</dbReference>
<feature type="transmembrane region" description="Helical" evidence="17">
    <location>
        <begin position="12"/>
        <end position="37"/>
    </location>
</feature>
<dbReference type="EC" id="2.7.13.3" evidence="3"/>
<dbReference type="InterPro" id="IPR011006">
    <property type="entry name" value="CheY-like_superfamily"/>
</dbReference>
<keyword evidence="12 17" id="KW-1133">Transmembrane helix</keyword>
<comment type="catalytic activity">
    <reaction evidence="1">
        <text>ATP + protein L-histidine = ADP + protein N-phospho-L-histidine.</text>
        <dbReference type="EC" id="2.7.13.3"/>
    </reaction>
</comment>
<organism evidence="22 23">
    <name type="scientific">Vibrio gallaecicus</name>
    <dbReference type="NCBI Taxonomy" id="552386"/>
    <lineage>
        <taxon>Bacteria</taxon>
        <taxon>Pseudomonadati</taxon>
        <taxon>Pseudomonadota</taxon>
        <taxon>Gammaproteobacteria</taxon>
        <taxon>Vibrionales</taxon>
        <taxon>Vibrionaceae</taxon>
        <taxon>Vibrio</taxon>
    </lineage>
</organism>
<evidence type="ECO:0000256" key="7">
    <source>
        <dbReference type="ARBA" id="ARBA00022679"/>
    </source>
</evidence>
<dbReference type="InterPro" id="IPR037952">
    <property type="entry name" value="Sensor_TorS"/>
</dbReference>
<comment type="caution">
    <text evidence="22">The sequence shown here is derived from an EMBL/GenBank/DDBJ whole genome shotgun (WGS) entry which is preliminary data.</text>
</comment>
<dbReference type="Pfam" id="PF21689">
    <property type="entry name" value="TorS_sensor_domain"/>
    <property type="match status" value="1"/>
</dbReference>
<dbReference type="PANTHER" id="PTHR43047:SF78">
    <property type="entry name" value="SENSORY_REGULATORY PROTEIN RPFC"/>
    <property type="match status" value="1"/>
</dbReference>
<dbReference type="NCBIfam" id="TIGR02956">
    <property type="entry name" value="TMAO_torS"/>
    <property type="match status" value="1"/>
</dbReference>
<dbReference type="CDD" id="cd16172">
    <property type="entry name" value="TorS_sensor_domain"/>
    <property type="match status" value="1"/>
</dbReference>
<evidence type="ECO:0000256" key="6">
    <source>
        <dbReference type="ARBA" id="ARBA00022553"/>
    </source>
</evidence>
<dbReference type="InterPro" id="IPR003594">
    <property type="entry name" value="HATPase_dom"/>
</dbReference>
<keyword evidence="9 22" id="KW-0418">Kinase</keyword>
<dbReference type="Gene3D" id="1.20.58.920">
    <property type="match status" value="1"/>
</dbReference>
<dbReference type="CDD" id="cd17546">
    <property type="entry name" value="REC_hyHK_CKI1_RcsC-like"/>
    <property type="match status" value="1"/>
</dbReference>
<dbReference type="InterPro" id="IPR003660">
    <property type="entry name" value="HAMP_dom"/>
</dbReference>
<dbReference type="Pfam" id="PF00072">
    <property type="entry name" value="Response_reg"/>
    <property type="match status" value="1"/>
</dbReference>
<dbReference type="SUPFAM" id="SSF55874">
    <property type="entry name" value="ATPase domain of HSP90 chaperone/DNA topoisomerase II/histidine kinase"/>
    <property type="match status" value="1"/>
</dbReference>
<dbReference type="SUPFAM" id="SSF47226">
    <property type="entry name" value="Histidine-containing phosphotransfer domain, HPT domain"/>
    <property type="match status" value="1"/>
</dbReference>
<dbReference type="PRINTS" id="PR00344">
    <property type="entry name" value="BCTRLSENSOR"/>
</dbReference>
<dbReference type="Gene3D" id="3.40.50.2300">
    <property type="match status" value="1"/>
</dbReference>
<dbReference type="SMART" id="SM00388">
    <property type="entry name" value="HisKA"/>
    <property type="match status" value="1"/>
</dbReference>
<keyword evidence="6 16" id="KW-0597">Phosphoprotein</keyword>
<keyword evidence="11" id="KW-0067">ATP-binding</keyword>
<evidence type="ECO:0000256" key="4">
    <source>
        <dbReference type="ARBA" id="ARBA00022475"/>
    </source>
</evidence>
<proteinExistence type="predicted"/>
<sequence>MLLASASIGRKLLASFLVMAMLVLLSALIGVSGFSFVAKTERNVVDSALPAMIEARQVSELSTRIIASVQTLSNAKNEQQRKAAGIELFGQLELLLTHIKALGSDSFDSELLSTLETNVQNVIDTLAQLGLSVERKLWLVKDLSERVSEMRLLGEELEQLTRTQVLNTSTIAVANVTHIYALLESQKIDKAYQALDALVEVDLDLSERLHELHLLAFKMLNQIEETQTVTNVERIHQIQAEFESNLKIMMRRVRAVEDPTRSAQMSELLIKLEKRQVVFNILLEQYENTQKSEFLMRNTLELFSQLNTTVNKLVDDSNLSTTKAVEELTTTLNYAQWSLSLISVVGLIIVALIVWRVVYISVVKRLTEYSSALLSIAQGRLNIDITVKGNDELAHMGEAIITARNTAQALQVVAVGEAKAKRELEDHKEHLEELITERTVQLQETNKKLNVEVINHAKARSSAEQASRAKSAFLATMSHEIRTPMNGVLGTARLLKDTGLDKLQSGYADIINRSGKNLLAILNDVLDYSKIEAGHLEIRVSSFDLHQMVQDTYQLMEGRAAEKGLDFSYFIESDVQKYWRGDVTRISQILNNLVGNAIKFTESGSVDIFISLDLDNAQKVAFEVSDTGVGIKPSEQKCLFDAFSQTESGRNTTGGTGLGLAISQRIMNAMKGEIGVHSEEGEGSQFWFVLPMEHGEVITTPKPVVKDSVRAKVLLVEDNPVNCIVAEGFLTNLGHEVVVATTGNEAESIFEEQLFDIALVDINLPDCDGTQLIKKLKAIQGRLLAGEKKTPSSELRFDRTRSSPLDPEFTSIETMMTPMIAVSAHVFNEEVEEYLASGFDGFLPKPLEKEALENLIIAQLAGKALLLPQIIQGEESAEENLPPSNLLNVTESADDNADAGANGTVGDKVMHLEDPTEIINPEIIKGDLAVLGQDQITHIIELFDQSSDEILESLRTAAQCEDSAEVKSLAHKLKGSAGSLGLLRLFSICRDIEASNSPLDQYERQNKELEAVVNASSRELKNYI</sequence>
<name>A0ABV4ND26_9VIBR</name>
<evidence type="ECO:0000313" key="22">
    <source>
        <dbReference type="EMBL" id="MFA0569324.1"/>
    </source>
</evidence>
<dbReference type="InterPro" id="IPR038188">
    <property type="entry name" value="TorS_sensor_sf"/>
</dbReference>
<evidence type="ECO:0000256" key="16">
    <source>
        <dbReference type="PROSITE-ProRule" id="PRU00169"/>
    </source>
</evidence>
<evidence type="ECO:0000256" key="17">
    <source>
        <dbReference type="SAM" id="Phobius"/>
    </source>
</evidence>
<keyword evidence="4" id="KW-1003">Cell membrane</keyword>
<evidence type="ECO:0000256" key="14">
    <source>
        <dbReference type="ARBA" id="ARBA00023136"/>
    </source>
</evidence>
<dbReference type="InterPro" id="IPR036641">
    <property type="entry name" value="HPT_dom_sf"/>
</dbReference>
<dbReference type="InterPro" id="IPR003661">
    <property type="entry name" value="HisK_dim/P_dom"/>
</dbReference>
<feature type="domain" description="HPt" evidence="21">
    <location>
        <begin position="932"/>
        <end position="1024"/>
    </location>
</feature>
<evidence type="ECO:0000256" key="13">
    <source>
        <dbReference type="ARBA" id="ARBA00023012"/>
    </source>
</evidence>
<dbReference type="InterPro" id="IPR036890">
    <property type="entry name" value="HATPase_C_sf"/>
</dbReference>
<evidence type="ECO:0000256" key="15">
    <source>
        <dbReference type="PROSITE-ProRule" id="PRU00110"/>
    </source>
</evidence>
<evidence type="ECO:0000256" key="12">
    <source>
        <dbReference type="ARBA" id="ARBA00022989"/>
    </source>
</evidence>
<evidence type="ECO:0000256" key="9">
    <source>
        <dbReference type="ARBA" id="ARBA00022777"/>
    </source>
</evidence>
<evidence type="ECO:0000259" key="19">
    <source>
        <dbReference type="PROSITE" id="PS50110"/>
    </source>
</evidence>
<dbReference type="Gene3D" id="1.20.120.160">
    <property type="entry name" value="HPT domain"/>
    <property type="match status" value="1"/>
</dbReference>
<dbReference type="PROSITE" id="PS50110">
    <property type="entry name" value="RESPONSE_REGULATORY"/>
    <property type="match status" value="1"/>
</dbReference>
<evidence type="ECO:0000256" key="3">
    <source>
        <dbReference type="ARBA" id="ARBA00012438"/>
    </source>
</evidence>
<evidence type="ECO:0000259" key="20">
    <source>
        <dbReference type="PROSITE" id="PS50885"/>
    </source>
</evidence>
<evidence type="ECO:0000259" key="18">
    <source>
        <dbReference type="PROSITE" id="PS50109"/>
    </source>
</evidence>
<dbReference type="Pfam" id="PF01627">
    <property type="entry name" value="Hpt"/>
    <property type="match status" value="1"/>
</dbReference>
<dbReference type="CDD" id="cd00088">
    <property type="entry name" value="HPT"/>
    <property type="match status" value="1"/>
</dbReference>
<evidence type="ECO:0000256" key="5">
    <source>
        <dbReference type="ARBA" id="ARBA00022519"/>
    </source>
</evidence>
<feature type="transmembrane region" description="Helical" evidence="17">
    <location>
        <begin position="337"/>
        <end position="358"/>
    </location>
</feature>
<dbReference type="InterPro" id="IPR005467">
    <property type="entry name" value="His_kinase_dom"/>
</dbReference>
<keyword evidence="7 22" id="KW-0808">Transferase</keyword>
<dbReference type="EMBL" id="JBFRUW010000050">
    <property type="protein sequence ID" value="MFA0569324.1"/>
    <property type="molecule type" value="Genomic_DNA"/>
</dbReference>
<keyword evidence="14 17" id="KW-0472">Membrane</keyword>
<dbReference type="InterPro" id="IPR008207">
    <property type="entry name" value="Sig_transdc_His_kin_Hpt_dom"/>
</dbReference>
<evidence type="ECO:0000259" key="21">
    <source>
        <dbReference type="PROSITE" id="PS50894"/>
    </source>
</evidence>
<comment type="subcellular location">
    <subcellularLocation>
        <location evidence="2">Cell inner membrane</location>
        <topology evidence="2">Multi-pass membrane protein</topology>
    </subcellularLocation>
</comment>
<dbReference type="PROSITE" id="PS50894">
    <property type="entry name" value="HPT"/>
    <property type="match status" value="1"/>
</dbReference>
<dbReference type="SMART" id="SM00448">
    <property type="entry name" value="REC"/>
    <property type="match status" value="1"/>
</dbReference>
<evidence type="ECO:0000313" key="23">
    <source>
        <dbReference type="Proteomes" id="UP001570417"/>
    </source>
</evidence>
<keyword evidence="8 17" id="KW-0812">Transmembrane</keyword>
<accession>A0ABV4ND26</accession>
<keyword evidence="23" id="KW-1185">Reference proteome</keyword>
<feature type="modified residue" description="Phosphohistidine" evidence="15">
    <location>
        <position position="971"/>
    </location>
</feature>
<dbReference type="Gene3D" id="1.10.287.130">
    <property type="match status" value="1"/>
</dbReference>
<dbReference type="CDD" id="cd16922">
    <property type="entry name" value="HATPase_EvgS-ArcB-TorS-like"/>
    <property type="match status" value="1"/>
</dbReference>
<dbReference type="RefSeq" id="WP_372266447.1">
    <property type="nucleotide sequence ID" value="NZ_JBFRUW010000050.1"/>
</dbReference>
<dbReference type="Gene3D" id="3.30.565.10">
    <property type="entry name" value="Histidine kinase-like ATPase, C-terminal domain"/>
    <property type="match status" value="1"/>
</dbReference>